<keyword evidence="9" id="KW-1185">Reference proteome</keyword>
<dbReference type="InterPro" id="IPR036938">
    <property type="entry name" value="PAP2/HPO_sf"/>
</dbReference>
<evidence type="ECO:0000256" key="2">
    <source>
        <dbReference type="ARBA" id="ARBA00008816"/>
    </source>
</evidence>
<keyword evidence="3 6" id="KW-0812">Transmembrane</keyword>
<accession>A0A9P4GEQ9</accession>
<evidence type="ECO:0000313" key="9">
    <source>
        <dbReference type="Proteomes" id="UP000800039"/>
    </source>
</evidence>
<dbReference type="GO" id="GO:0046839">
    <property type="term" value="P:phospholipid dephosphorylation"/>
    <property type="evidence" value="ECO:0007669"/>
    <property type="project" value="TreeGrafter"/>
</dbReference>
<dbReference type="SUPFAM" id="SSF48317">
    <property type="entry name" value="Acid phosphatase/Vanadium-dependent haloperoxidase"/>
    <property type="match status" value="1"/>
</dbReference>
<evidence type="ECO:0000256" key="4">
    <source>
        <dbReference type="ARBA" id="ARBA00022989"/>
    </source>
</evidence>
<feature type="transmembrane region" description="Helical" evidence="6">
    <location>
        <begin position="224"/>
        <end position="243"/>
    </location>
</feature>
<feature type="transmembrane region" description="Helical" evidence="6">
    <location>
        <begin position="60"/>
        <end position="80"/>
    </location>
</feature>
<feature type="transmembrane region" description="Helical" evidence="6">
    <location>
        <begin position="289"/>
        <end position="305"/>
    </location>
</feature>
<evidence type="ECO:0000256" key="6">
    <source>
        <dbReference type="SAM" id="Phobius"/>
    </source>
</evidence>
<keyword evidence="5 6" id="KW-0472">Membrane</keyword>
<comment type="caution">
    <text evidence="8">The sequence shown here is derived from an EMBL/GenBank/DDBJ whole genome shotgun (WGS) entry which is preliminary data.</text>
</comment>
<dbReference type="RefSeq" id="XP_040786657.1">
    <property type="nucleotide sequence ID" value="XM_040937978.1"/>
</dbReference>
<dbReference type="PANTHER" id="PTHR10165:SF84">
    <property type="entry name" value="PHOSPHATIDIC ACID PHOSPHATASE BETA"/>
    <property type="match status" value="1"/>
</dbReference>
<dbReference type="Proteomes" id="UP000800039">
    <property type="component" value="Unassembled WGS sequence"/>
</dbReference>
<reference evidence="8" key="1">
    <citation type="submission" date="2020-01" db="EMBL/GenBank/DDBJ databases">
        <authorList>
            <consortium name="DOE Joint Genome Institute"/>
            <person name="Haridas S."/>
            <person name="Albert R."/>
            <person name="Binder M."/>
            <person name="Bloem J."/>
            <person name="Labutti K."/>
            <person name="Salamov A."/>
            <person name="Andreopoulos B."/>
            <person name="Baker S.E."/>
            <person name="Barry K."/>
            <person name="Bills G."/>
            <person name="Bluhm B.H."/>
            <person name="Cannon C."/>
            <person name="Castanera R."/>
            <person name="Culley D.E."/>
            <person name="Daum C."/>
            <person name="Ezra D."/>
            <person name="Gonzalez J.B."/>
            <person name="Henrissat B."/>
            <person name="Kuo A."/>
            <person name="Liang C."/>
            <person name="Lipzen A."/>
            <person name="Lutzoni F."/>
            <person name="Magnuson J."/>
            <person name="Mondo S."/>
            <person name="Nolan M."/>
            <person name="Ohm R."/>
            <person name="Pangilinan J."/>
            <person name="Park H.-J."/>
            <person name="Ramirez L."/>
            <person name="Alfaro M."/>
            <person name="Sun H."/>
            <person name="Tritt A."/>
            <person name="Yoshinaga Y."/>
            <person name="Zwiers L.-H."/>
            <person name="Turgeon B.G."/>
            <person name="Goodwin S.B."/>
            <person name="Spatafora J.W."/>
            <person name="Crous P.W."/>
            <person name="Grigoriev I.V."/>
        </authorList>
    </citation>
    <scope>NUCLEOTIDE SEQUENCE</scope>
    <source>
        <strain evidence="8">CBS 394.84</strain>
    </source>
</reference>
<dbReference type="OrthoDB" id="10030083at2759"/>
<keyword evidence="4 6" id="KW-1133">Transmembrane helix</keyword>
<evidence type="ECO:0000256" key="5">
    <source>
        <dbReference type="ARBA" id="ARBA00023136"/>
    </source>
</evidence>
<feature type="transmembrane region" description="Helical" evidence="6">
    <location>
        <begin position="148"/>
        <end position="169"/>
    </location>
</feature>
<proteinExistence type="inferred from homology"/>
<dbReference type="Gene3D" id="1.20.144.10">
    <property type="entry name" value="Phosphatidic acid phosphatase type 2/haloperoxidase"/>
    <property type="match status" value="1"/>
</dbReference>
<evidence type="ECO:0000259" key="7">
    <source>
        <dbReference type="SMART" id="SM00014"/>
    </source>
</evidence>
<evidence type="ECO:0000256" key="3">
    <source>
        <dbReference type="ARBA" id="ARBA00022692"/>
    </source>
</evidence>
<name>A0A9P4GEQ9_9PLEO</name>
<dbReference type="SMART" id="SM00014">
    <property type="entry name" value="acidPPc"/>
    <property type="match status" value="1"/>
</dbReference>
<dbReference type="GO" id="GO:0008195">
    <property type="term" value="F:phosphatidate phosphatase activity"/>
    <property type="evidence" value="ECO:0007669"/>
    <property type="project" value="TreeGrafter"/>
</dbReference>
<sequence length="351" mass="38968">MDAVTKTPPVVRPPNSSSLIDANKDLEIASTQPPVQHRRRDAFIPGFRDRPPFIQWLRRNWLDIATQLLCLLTSFLIYTFSPPLLPRYFPLYPGIERSGFGRKYGQPYMGEYVSTLTSAIVSFGAPAAILGAIALWGTRRFRDGNAALIGLGYALATATLFQSFMKILIGGLRPHFLSICAPSIPPSRLGLNTPGPSNHLYFTASQVCTGEKGKIKEAQMSFPSGHACAAFAGFGFLALWLNAHLKVFGRELRSGFPHTTGASKIESNAVEEKQLDDGRHRGRIQHWKLVVFAAPLCIAFLLASSKIRDGWHHPVDIIFGGLVGTAFAHMAYRMVYRSVYNWRNNHIPMEK</sequence>
<feature type="transmembrane region" description="Helical" evidence="6">
    <location>
        <begin position="112"/>
        <end position="136"/>
    </location>
</feature>
<dbReference type="InterPro" id="IPR000326">
    <property type="entry name" value="PAP2/HPO"/>
</dbReference>
<dbReference type="CDD" id="cd03390">
    <property type="entry name" value="PAP2_containing_1_like"/>
    <property type="match status" value="1"/>
</dbReference>
<comment type="subcellular location">
    <subcellularLocation>
        <location evidence="1">Membrane</location>
        <topology evidence="1">Multi-pass membrane protein</topology>
    </subcellularLocation>
</comment>
<protein>
    <submittedName>
        <fullName evidence="8">Acid phosphatase/Vanadium-dependent haloperoxidase</fullName>
    </submittedName>
</protein>
<dbReference type="GO" id="GO:0016020">
    <property type="term" value="C:membrane"/>
    <property type="evidence" value="ECO:0007669"/>
    <property type="project" value="UniProtKB-SubCell"/>
</dbReference>
<comment type="similarity">
    <text evidence="2">Belongs to the PA-phosphatase related phosphoesterase family.</text>
</comment>
<dbReference type="InterPro" id="IPR043216">
    <property type="entry name" value="PAP-like"/>
</dbReference>
<evidence type="ECO:0000313" key="8">
    <source>
        <dbReference type="EMBL" id="KAF1844094.1"/>
    </source>
</evidence>
<dbReference type="Pfam" id="PF01569">
    <property type="entry name" value="PAP2"/>
    <property type="match status" value="1"/>
</dbReference>
<organism evidence="8 9">
    <name type="scientific">Cucurbitaria berberidis CBS 394.84</name>
    <dbReference type="NCBI Taxonomy" id="1168544"/>
    <lineage>
        <taxon>Eukaryota</taxon>
        <taxon>Fungi</taxon>
        <taxon>Dikarya</taxon>
        <taxon>Ascomycota</taxon>
        <taxon>Pezizomycotina</taxon>
        <taxon>Dothideomycetes</taxon>
        <taxon>Pleosporomycetidae</taxon>
        <taxon>Pleosporales</taxon>
        <taxon>Pleosporineae</taxon>
        <taxon>Cucurbitariaceae</taxon>
        <taxon>Cucurbitaria</taxon>
    </lineage>
</organism>
<dbReference type="AlphaFoldDB" id="A0A9P4GEQ9"/>
<dbReference type="GO" id="GO:0006644">
    <property type="term" value="P:phospholipid metabolic process"/>
    <property type="evidence" value="ECO:0007669"/>
    <property type="project" value="InterPro"/>
</dbReference>
<evidence type="ECO:0000256" key="1">
    <source>
        <dbReference type="ARBA" id="ARBA00004141"/>
    </source>
</evidence>
<feature type="transmembrane region" description="Helical" evidence="6">
    <location>
        <begin position="317"/>
        <end position="336"/>
    </location>
</feature>
<dbReference type="GeneID" id="63855228"/>
<dbReference type="PANTHER" id="PTHR10165">
    <property type="entry name" value="LIPID PHOSPHATE PHOSPHATASE"/>
    <property type="match status" value="1"/>
</dbReference>
<feature type="domain" description="Phosphatidic acid phosphatase type 2/haloperoxidase" evidence="7">
    <location>
        <begin position="149"/>
        <end position="332"/>
    </location>
</feature>
<dbReference type="EMBL" id="ML976617">
    <property type="protein sequence ID" value="KAF1844094.1"/>
    <property type="molecule type" value="Genomic_DNA"/>
</dbReference>
<gene>
    <name evidence="8" type="ORF">K460DRAFT_419054</name>
</gene>